<evidence type="ECO:0000256" key="5">
    <source>
        <dbReference type="ARBA" id="ARBA00022917"/>
    </source>
</evidence>
<dbReference type="CDD" id="cd04317">
    <property type="entry name" value="EcAspRS_like_N"/>
    <property type="match status" value="1"/>
</dbReference>
<dbReference type="PANTHER" id="PTHR22594:SF5">
    <property type="entry name" value="ASPARTATE--TRNA LIGASE, MITOCHONDRIAL"/>
    <property type="match status" value="1"/>
</dbReference>
<dbReference type="GO" id="GO:0003676">
    <property type="term" value="F:nucleic acid binding"/>
    <property type="evidence" value="ECO:0007669"/>
    <property type="project" value="InterPro"/>
</dbReference>
<keyword evidence="2 7" id="KW-0436">Ligase</keyword>
<dbReference type="GO" id="GO:0005524">
    <property type="term" value="F:ATP binding"/>
    <property type="evidence" value="ECO:0007669"/>
    <property type="project" value="UniProtKB-UniRule"/>
</dbReference>
<keyword evidence="5 7" id="KW-0648">Protein biosynthesis</keyword>
<evidence type="ECO:0000256" key="1">
    <source>
        <dbReference type="ARBA" id="ARBA00006303"/>
    </source>
</evidence>
<dbReference type="InterPro" id="IPR004364">
    <property type="entry name" value="Aa-tRNA-synt_II"/>
</dbReference>
<comment type="catalytic activity">
    <reaction evidence="7">
        <text>tRNA(Asp) + L-aspartate + ATP = L-aspartyl-tRNA(Asp) + AMP + diphosphate</text>
        <dbReference type="Rhea" id="RHEA:19649"/>
        <dbReference type="Rhea" id="RHEA-COMP:9660"/>
        <dbReference type="Rhea" id="RHEA-COMP:9678"/>
        <dbReference type="ChEBI" id="CHEBI:29991"/>
        <dbReference type="ChEBI" id="CHEBI:30616"/>
        <dbReference type="ChEBI" id="CHEBI:33019"/>
        <dbReference type="ChEBI" id="CHEBI:78442"/>
        <dbReference type="ChEBI" id="CHEBI:78516"/>
        <dbReference type="ChEBI" id="CHEBI:456215"/>
        <dbReference type="EC" id="6.1.1.12"/>
    </reaction>
</comment>
<dbReference type="InterPro" id="IPR029351">
    <property type="entry name" value="GAD_dom"/>
</dbReference>
<feature type="binding site" evidence="7">
    <location>
        <position position="452"/>
    </location>
    <ligand>
        <name>L-aspartate</name>
        <dbReference type="ChEBI" id="CHEBI:29991"/>
    </ligand>
</feature>
<dbReference type="HAMAP" id="MF_00044">
    <property type="entry name" value="Asp_tRNA_synth_type1"/>
    <property type="match status" value="1"/>
</dbReference>
<dbReference type="SUPFAM" id="SSF50249">
    <property type="entry name" value="Nucleic acid-binding proteins"/>
    <property type="match status" value="1"/>
</dbReference>
<keyword evidence="6 7" id="KW-0030">Aminoacyl-tRNA synthetase</keyword>
<name>A0A9D1MYK1_9CLOT</name>
<evidence type="ECO:0000259" key="8">
    <source>
        <dbReference type="PROSITE" id="PS50862"/>
    </source>
</evidence>
<gene>
    <name evidence="7 9" type="primary">aspS</name>
    <name evidence="9" type="ORF">IAD26_00065</name>
</gene>
<dbReference type="InterPro" id="IPR047089">
    <property type="entry name" value="Asp-tRNA-ligase_1_N"/>
</dbReference>
<dbReference type="Pfam" id="PF01336">
    <property type="entry name" value="tRNA_anti-codon"/>
    <property type="match status" value="1"/>
</dbReference>
<keyword evidence="4 7" id="KW-0067">ATP-binding</keyword>
<dbReference type="InterPro" id="IPR004365">
    <property type="entry name" value="NA-bd_OB_tRNA"/>
</dbReference>
<comment type="similarity">
    <text evidence="1 7">Belongs to the class-II aminoacyl-tRNA synthetase family. Type 1 subfamily.</text>
</comment>
<dbReference type="InterPro" id="IPR047090">
    <property type="entry name" value="AspRS_core"/>
</dbReference>
<dbReference type="NCBIfam" id="TIGR00459">
    <property type="entry name" value="aspS_bact"/>
    <property type="match status" value="1"/>
</dbReference>
<keyword evidence="3 7" id="KW-0547">Nucleotide-binding</keyword>
<evidence type="ECO:0000256" key="4">
    <source>
        <dbReference type="ARBA" id="ARBA00022840"/>
    </source>
</evidence>
<protein>
    <recommendedName>
        <fullName evidence="7">Aspartate--tRNA ligase</fullName>
        <ecNumber evidence="7">6.1.1.12</ecNumber>
    </recommendedName>
    <alternativeName>
        <fullName evidence="7">Aspartyl-tRNA synthetase</fullName>
        <shortName evidence="7">AspRS</shortName>
    </alternativeName>
</protein>
<dbReference type="Pfam" id="PF02938">
    <property type="entry name" value="GAD"/>
    <property type="match status" value="1"/>
</dbReference>
<dbReference type="GO" id="GO:0016740">
    <property type="term" value="F:transferase activity"/>
    <property type="evidence" value="ECO:0007669"/>
    <property type="project" value="UniProtKB-ARBA"/>
</dbReference>
<dbReference type="InterPro" id="IPR006195">
    <property type="entry name" value="aa-tRNA-synth_II"/>
</dbReference>
<dbReference type="PANTHER" id="PTHR22594">
    <property type="entry name" value="ASPARTYL/LYSYL-TRNA SYNTHETASE"/>
    <property type="match status" value="1"/>
</dbReference>
<feature type="binding site" evidence="7">
    <location>
        <begin position="538"/>
        <end position="541"/>
    </location>
    <ligand>
        <name>ATP</name>
        <dbReference type="ChEBI" id="CHEBI:30616"/>
    </ligand>
</feature>
<dbReference type="SUPFAM" id="SSF55681">
    <property type="entry name" value="Class II aaRS and biotin synthetases"/>
    <property type="match status" value="1"/>
</dbReference>
<dbReference type="InterPro" id="IPR012340">
    <property type="entry name" value="NA-bd_OB-fold"/>
</dbReference>
<dbReference type="Gene3D" id="3.30.1360.30">
    <property type="entry name" value="GAD-like domain"/>
    <property type="match status" value="1"/>
</dbReference>
<dbReference type="Proteomes" id="UP000886748">
    <property type="component" value="Unassembled WGS sequence"/>
</dbReference>
<organism evidence="9 10">
    <name type="scientific">Candidatus Limenecus avicola</name>
    <dbReference type="NCBI Taxonomy" id="2840847"/>
    <lineage>
        <taxon>Bacteria</taxon>
        <taxon>Bacillati</taxon>
        <taxon>Bacillota</taxon>
        <taxon>Clostridia</taxon>
        <taxon>Eubacteriales</taxon>
        <taxon>Clostridiaceae</taxon>
        <taxon>Clostridiaceae incertae sedis</taxon>
        <taxon>Candidatus Limenecus</taxon>
    </lineage>
</organism>
<feature type="domain" description="Aminoacyl-transfer RNA synthetases class-II family profile" evidence="8">
    <location>
        <begin position="146"/>
        <end position="559"/>
    </location>
</feature>
<feature type="binding site" evidence="7">
    <location>
        <position position="486"/>
    </location>
    <ligand>
        <name>ATP</name>
        <dbReference type="ChEBI" id="CHEBI:30616"/>
    </ligand>
</feature>
<feature type="binding site" evidence="7">
    <location>
        <position position="225"/>
    </location>
    <ligand>
        <name>L-aspartate</name>
        <dbReference type="ChEBI" id="CHEBI:29991"/>
    </ligand>
</feature>
<evidence type="ECO:0000256" key="2">
    <source>
        <dbReference type="ARBA" id="ARBA00022598"/>
    </source>
</evidence>
<dbReference type="SUPFAM" id="SSF55261">
    <property type="entry name" value="GAD domain-like"/>
    <property type="match status" value="1"/>
</dbReference>
<sequence>MKTFSHMKSHYNEDLTIQDIDKEVTLSGWVSAVRDLGGIIFIELRDKTGFFQVVADPQINPDVHAVFSKLKDEYVIQVKGKISKRPPETYNAELKTGEIEMYPSEVKIFSEAKLLPFELSSDDTKEDLRLKYRYLDIRRPQMTSNLKLRHDIVTAIRSYLNNAQFMEVETPILINTTPEGARDYLVPSRVQEGKFYALPQSPQIFKQLLMVGGIEKYYQIAKCFRDEDLRADRQPEFTQVDMEMSFATQDDVIELTEGLIVEAFKAAGVDIKPPFTRISWQEAMDRFGSDKPDARFGLELFDISDIMMESTFEPVKETLKKGGIAKAIKIPGIAGYSRKEMDDVRSLAISFGAKGIAWITYMEDGTVKSPILKFLTEEQIEALKVKADAKPGDIVFFVADDKKTTYDVMGRFRLFFGEKLGLIDENKHALLWVVDFPMFEYSKEFDRVMAMHHPFTSPNLEDVDKMKTEPMNVRSIAYDIVYNGTELGGGSVRIHSTEVQRKVFEALGLTEEEVQQKFGFMLQAFQYGTPPHAGLAIGLDRLVALLTHNTSIREVIAFPKNSAAKCLMTDAPTYASEEQLMELHLKSTVRHENKI</sequence>
<dbReference type="Pfam" id="PF00152">
    <property type="entry name" value="tRNA-synt_2"/>
    <property type="match status" value="1"/>
</dbReference>
<feature type="binding site" evidence="7">
    <location>
        <position position="179"/>
    </location>
    <ligand>
        <name>L-aspartate</name>
        <dbReference type="ChEBI" id="CHEBI:29991"/>
    </ligand>
</feature>
<feature type="binding site" evidence="7">
    <location>
        <position position="493"/>
    </location>
    <ligand>
        <name>L-aspartate</name>
        <dbReference type="ChEBI" id="CHEBI:29991"/>
    </ligand>
</feature>
<reference evidence="9" key="1">
    <citation type="submission" date="2020-10" db="EMBL/GenBank/DDBJ databases">
        <authorList>
            <person name="Gilroy R."/>
        </authorList>
    </citation>
    <scope>NUCLEOTIDE SEQUENCE</scope>
    <source>
        <strain evidence="9">CHK154-7741</strain>
    </source>
</reference>
<dbReference type="GO" id="GO:0005737">
    <property type="term" value="C:cytoplasm"/>
    <property type="evidence" value="ECO:0007669"/>
    <property type="project" value="UniProtKB-SubCell"/>
</dbReference>
<feature type="binding site" evidence="7">
    <location>
        <begin position="225"/>
        <end position="227"/>
    </location>
    <ligand>
        <name>ATP</name>
        <dbReference type="ChEBI" id="CHEBI:30616"/>
    </ligand>
</feature>
<reference evidence="9" key="2">
    <citation type="journal article" date="2021" name="PeerJ">
        <title>Extensive microbial diversity within the chicken gut microbiome revealed by metagenomics and culture.</title>
        <authorList>
            <person name="Gilroy R."/>
            <person name="Ravi A."/>
            <person name="Getino M."/>
            <person name="Pursley I."/>
            <person name="Horton D.L."/>
            <person name="Alikhan N.F."/>
            <person name="Baker D."/>
            <person name="Gharbi K."/>
            <person name="Hall N."/>
            <person name="Watson M."/>
            <person name="Adriaenssens E.M."/>
            <person name="Foster-Nyarko E."/>
            <person name="Jarju S."/>
            <person name="Secka A."/>
            <person name="Antonio M."/>
            <person name="Oren A."/>
            <person name="Chaudhuri R.R."/>
            <person name="La Ragione R."/>
            <person name="Hildebrand F."/>
            <person name="Pallen M.J."/>
        </authorList>
    </citation>
    <scope>NUCLEOTIDE SEQUENCE</scope>
    <source>
        <strain evidence="9">CHK154-7741</strain>
    </source>
</reference>
<comment type="function">
    <text evidence="7">Catalyzes the attachment of L-aspartate to tRNA(Asp) in a two-step reaction: L-aspartate is first activated by ATP to form Asp-AMP and then transferred to the acceptor end of tRNA(Asp).</text>
</comment>
<dbReference type="InterPro" id="IPR002312">
    <property type="entry name" value="Asp/Asn-tRNA-synth_IIb"/>
</dbReference>
<comment type="caution">
    <text evidence="7">Lacks conserved residue(s) required for the propagation of feature annotation.</text>
</comment>
<evidence type="ECO:0000256" key="3">
    <source>
        <dbReference type="ARBA" id="ARBA00022741"/>
    </source>
</evidence>
<accession>A0A9D1MYK1</accession>
<dbReference type="PROSITE" id="PS50862">
    <property type="entry name" value="AA_TRNA_LIGASE_II"/>
    <property type="match status" value="1"/>
</dbReference>
<evidence type="ECO:0000313" key="10">
    <source>
        <dbReference type="Proteomes" id="UP000886748"/>
    </source>
</evidence>
<evidence type="ECO:0000313" key="9">
    <source>
        <dbReference type="EMBL" id="HIU91505.1"/>
    </source>
</evidence>
<dbReference type="PRINTS" id="PR01042">
    <property type="entry name" value="TRNASYNTHASP"/>
</dbReference>
<evidence type="ECO:0000256" key="6">
    <source>
        <dbReference type="ARBA" id="ARBA00023146"/>
    </source>
</evidence>
<proteinExistence type="inferred from homology"/>
<dbReference type="GO" id="GO:0006422">
    <property type="term" value="P:aspartyl-tRNA aminoacylation"/>
    <property type="evidence" value="ECO:0007669"/>
    <property type="project" value="UniProtKB-UniRule"/>
</dbReference>
<dbReference type="Gene3D" id="2.40.50.140">
    <property type="entry name" value="Nucleic acid-binding proteins"/>
    <property type="match status" value="1"/>
</dbReference>
<dbReference type="InterPro" id="IPR004115">
    <property type="entry name" value="GAD-like_sf"/>
</dbReference>
<comment type="subunit">
    <text evidence="7">Homodimer.</text>
</comment>
<comment type="subcellular location">
    <subcellularLocation>
        <location evidence="7">Cytoplasm</location>
    </subcellularLocation>
</comment>
<dbReference type="Gene3D" id="3.30.930.10">
    <property type="entry name" value="Bira Bifunctional Protein, Domain 2"/>
    <property type="match status" value="1"/>
</dbReference>
<dbReference type="EMBL" id="DVOD01000001">
    <property type="protein sequence ID" value="HIU91505.1"/>
    <property type="molecule type" value="Genomic_DNA"/>
</dbReference>
<dbReference type="GO" id="GO:0140096">
    <property type="term" value="F:catalytic activity, acting on a protein"/>
    <property type="evidence" value="ECO:0007669"/>
    <property type="project" value="UniProtKB-ARBA"/>
</dbReference>
<dbReference type="CDD" id="cd00777">
    <property type="entry name" value="AspRS_core"/>
    <property type="match status" value="1"/>
</dbReference>
<keyword evidence="7" id="KW-0963">Cytoplasm</keyword>
<evidence type="ECO:0000256" key="7">
    <source>
        <dbReference type="HAMAP-Rule" id="MF_00044"/>
    </source>
</evidence>
<dbReference type="InterPro" id="IPR004524">
    <property type="entry name" value="Asp-tRNA-ligase_1"/>
</dbReference>
<dbReference type="InterPro" id="IPR045864">
    <property type="entry name" value="aa-tRNA-synth_II/BPL/LPL"/>
</dbReference>
<comment type="caution">
    <text evidence="9">The sequence shown here is derived from an EMBL/GenBank/DDBJ whole genome shotgun (WGS) entry which is preliminary data.</text>
</comment>
<dbReference type="EC" id="6.1.1.12" evidence="7"/>
<feature type="binding site" evidence="7">
    <location>
        <position position="234"/>
    </location>
    <ligand>
        <name>ATP</name>
        <dbReference type="ChEBI" id="CHEBI:30616"/>
    </ligand>
</feature>
<feature type="region of interest" description="Aspartate" evidence="7">
    <location>
        <begin position="203"/>
        <end position="206"/>
    </location>
</feature>
<dbReference type="GO" id="GO:0004815">
    <property type="term" value="F:aspartate-tRNA ligase activity"/>
    <property type="evidence" value="ECO:0007669"/>
    <property type="project" value="UniProtKB-UniRule"/>
</dbReference>
<dbReference type="AlphaFoldDB" id="A0A9D1MYK1"/>
<dbReference type="NCBIfam" id="NF001750">
    <property type="entry name" value="PRK00476.1"/>
    <property type="match status" value="1"/>
</dbReference>